<evidence type="ECO:0000313" key="13">
    <source>
        <dbReference type="Proteomes" id="UP000813385"/>
    </source>
</evidence>
<evidence type="ECO:0000256" key="8">
    <source>
        <dbReference type="ARBA" id="ARBA00023049"/>
    </source>
</evidence>
<evidence type="ECO:0000256" key="9">
    <source>
        <dbReference type="ARBA" id="ARBA00023157"/>
    </source>
</evidence>
<keyword evidence="5 10" id="KW-0732">Signal</keyword>
<sequence>MVPNFWTRVAVPACIAALASVANAQQIRRCANEAPTMEQLAQAANLSRLDGLDGLEARSDIPTPIVIPTYVHILASAETVAGGWLSDADIKGQMDVLNADFGAHNITFNVLETTRTINNAWSTDGDGTNMRRQLRRGGYDALNLYFMRYVSGYLGYCSLPSVRGASNIVGDGCAILASSIPGGSAAPYNEGRTATHEIGHWLNLFHTFDGGCSCVGDMIHDTPAESRDHYGCPIGLDSCPDRPGLDPIHNYMAYTDDACMHEFTLGQAFRMRSAWYNLRLDK</sequence>
<dbReference type="CDD" id="cd04275">
    <property type="entry name" value="ZnMc_pappalysin_like"/>
    <property type="match status" value="1"/>
</dbReference>
<evidence type="ECO:0000259" key="11">
    <source>
        <dbReference type="Pfam" id="PF05572"/>
    </source>
</evidence>
<dbReference type="AlphaFoldDB" id="A0A8K0WY95"/>
<dbReference type="OrthoDB" id="536211at2759"/>
<comment type="similarity">
    <text evidence="2">Belongs to the peptidase M43B family.</text>
</comment>
<name>A0A8K0WY95_9PEZI</name>
<keyword evidence="13" id="KW-1185">Reference proteome</keyword>
<keyword evidence="7" id="KW-0862">Zinc</keyword>
<evidence type="ECO:0000256" key="10">
    <source>
        <dbReference type="SAM" id="SignalP"/>
    </source>
</evidence>
<dbReference type="EMBL" id="JAGPXD010000007">
    <property type="protein sequence ID" value="KAH7347418.1"/>
    <property type="molecule type" value="Genomic_DNA"/>
</dbReference>
<evidence type="ECO:0000256" key="2">
    <source>
        <dbReference type="ARBA" id="ARBA00008721"/>
    </source>
</evidence>
<dbReference type="PANTHER" id="PTHR47466:SF1">
    <property type="entry name" value="METALLOPROTEASE MEP1 (AFU_ORTHOLOGUE AFUA_1G07730)-RELATED"/>
    <property type="match status" value="1"/>
</dbReference>
<dbReference type="SUPFAM" id="SSF55486">
    <property type="entry name" value="Metalloproteases ('zincins'), catalytic domain"/>
    <property type="match status" value="1"/>
</dbReference>
<proteinExistence type="inferred from homology"/>
<dbReference type="Gene3D" id="3.40.390.10">
    <property type="entry name" value="Collagenase (Catalytic Domain)"/>
    <property type="match status" value="1"/>
</dbReference>
<keyword evidence="9" id="KW-1015">Disulfide bond</keyword>
<evidence type="ECO:0000256" key="5">
    <source>
        <dbReference type="ARBA" id="ARBA00022729"/>
    </source>
</evidence>
<dbReference type="GO" id="GO:0008237">
    <property type="term" value="F:metallopeptidase activity"/>
    <property type="evidence" value="ECO:0007669"/>
    <property type="project" value="UniProtKB-KW"/>
</dbReference>
<dbReference type="GO" id="GO:0006508">
    <property type="term" value="P:proteolysis"/>
    <property type="evidence" value="ECO:0007669"/>
    <property type="project" value="UniProtKB-KW"/>
</dbReference>
<comment type="function">
    <text evidence="1">Secreted metalloproteinase that allows assimilation of proteinaceous substrates.</text>
</comment>
<reference evidence="12" key="1">
    <citation type="journal article" date="2021" name="Nat. Commun.">
        <title>Genetic determinants of endophytism in the Arabidopsis root mycobiome.</title>
        <authorList>
            <person name="Mesny F."/>
            <person name="Miyauchi S."/>
            <person name="Thiergart T."/>
            <person name="Pickel B."/>
            <person name="Atanasova L."/>
            <person name="Karlsson M."/>
            <person name="Huettel B."/>
            <person name="Barry K.W."/>
            <person name="Haridas S."/>
            <person name="Chen C."/>
            <person name="Bauer D."/>
            <person name="Andreopoulos W."/>
            <person name="Pangilinan J."/>
            <person name="LaButti K."/>
            <person name="Riley R."/>
            <person name="Lipzen A."/>
            <person name="Clum A."/>
            <person name="Drula E."/>
            <person name="Henrissat B."/>
            <person name="Kohler A."/>
            <person name="Grigoriev I.V."/>
            <person name="Martin F.M."/>
            <person name="Hacquard S."/>
        </authorList>
    </citation>
    <scope>NUCLEOTIDE SEQUENCE</scope>
    <source>
        <strain evidence="12">MPI-CAGE-AT-0016</strain>
    </source>
</reference>
<feature type="domain" description="Peptidase M43 pregnancy-associated plasma-A" evidence="11">
    <location>
        <begin position="190"/>
        <end position="273"/>
    </location>
</feature>
<feature type="chain" id="PRO_5035442074" evidence="10">
    <location>
        <begin position="25"/>
        <end position="282"/>
    </location>
</feature>
<keyword evidence="3" id="KW-0645">Protease</keyword>
<gene>
    <name evidence="12" type="ORF">B0T11DRAFT_308278</name>
</gene>
<evidence type="ECO:0000256" key="3">
    <source>
        <dbReference type="ARBA" id="ARBA00022670"/>
    </source>
</evidence>
<keyword evidence="6" id="KW-0378">Hydrolase</keyword>
<evidence type="ECO:0000256" key="1">
    <source>
        <dbReference type="ARBA" id="ARBA00003174"/>
    </source>
</evidence>
<dbReference type="InterPro" id="IPR008754">
    <property type="entry name" value="Peptidase_M43"/>
</dbReference>
<protein>
    <submittedName>
        <fullName evidence="12">Extracellular metalloprotease</fullName>
    </submittedName>
</protein>
<comment type="caution">
    <text evidence="12">The sequence shown here is derived from an EMBL/GenBank/DDBJ whole genome shotgun (WGS) entry which is preliminary data.</text>
</comment>
<dbReference type="Proteomes" id="UP000813385">
    <property type="component" value="Unassembled WGS sequence"/>
</dbReference>
<evidence type="ECO:0000313" key="12">
    <source>
        <dbReference type="EMBL" id="KAH7347418.1"/>
    </source>
</evidence>
<dbReference type="InterPro" id="IPR024079">
    <property type="entry name" value="MetalloPept_cat_dom_sf"/>
</dbReference>
<evidence type="ECO:0000256" key="6">
    <source>
        <dbReference type="ARBA" id="ARBA00022801"/>
    </source>
</evidence>
<evidence type="ECO:0000256" key="7">
    <source>
        <dbReference type="ARBA" id="ARBA00022833"/>
    </source>
</evidence>
<keyword evidence="4" id="KW-0479">Metal-binding</keyword>
<dbReference type="GO" id="GO:0046872">
    <property type="term" value="F:metal ion binding"/>
    <property type="evidence" value="ECO:0007669"/>
    <property type="project" value="UniProtKB-KW"/>
</dbReference>
<organism evidence="12 13">
    <name type="scientific">Plectosphaerella cucumerina</name>
    <dbReference type="NCBI Taxonomy" id="40658"/>
    <lineage>
        <taxon>Eukaryota</taxon>
        <taxon>Fungi</taxon>
        <taxon>Dikarya</taxon>
        <taxon>Ascomycota</taxon>
        <taxon>Pezizomycotina</taxon>
        <taxon>Sordariomycetes</taxon>
        <taxon>Hypocreomycetidae</taxon>
        <taxon>Glomerellales</taxon>
        <taxon>Plectosphaerellaceae</taxon>
        <taxon>Plectosphaerella</taxon>
    </lineage>
</organism>
<evidence type="ECO:0000256" key="4">
    <source>
        <dbReference type="ARBA" id="ARBA00022723"/>
    </source>
</evidence>
<feature type="signal peptide" evidence="10">
    <location>
        <begin position="1"/>
        <end position="24"/>
    </location>
</feature>
<dbReference type="PANTHER" id="PTHR47466">
    <property type="match status" value="1"/>
</dbReference>
<accession>A0A8K0WY95</accession>
<keyword evidence="8 12" id="KW-0482">Metalloprotease</keyword>
<dbReference type="Pfam" id="PF05572">
    <property type="entry name" value="Peptidase_M43"/>
    <property type="match status" value="1"/>
</dbReference>